<gene>
    <name evidence="1" type="ORF">EYF80_038905</name>
</gene>
<sequence length="153" mass="17760">MERHGVGEDVSMDSNESVPVFCEIEEMSKMPVYFTDLDQRLTKCSLRCFAEIKMFSTLFQAMGQLVKDLKVFNVWLSSHIWLFRLVSSQLIAACCLDQRQRASFSRSPVFLTAAWPAHCHARFRWTSWDAFLAINGSGYMDRVFLWRAVRLFG</sequence>
<name>A0A4Z2GCB5_9TELE</name>
<keyword evidence="2" id="KW-1185">Reference proteome</keyword>
<comment type="caution">
    <text evidence="1">The sequence shown here is derived from an EMBL/GenBank/DDBJ whole genome shotgun (WGS) entry which is preliminary data.</text>
</comment>
<protein>
    <submittedName>
        <fullName evidence="1">Uncharacterized protein</fullName>
    </submittedName>
</protein>
<accession>A0A4Z2GCB5</accession>
<dbReference type="Proteomes" id="UP000314294">
    <property type="component" value="Unassembled WGS sequence"/>
</dbReference>
<dbReference type="EMBL" id="SRLO01000602">
    <property type="protein sequence ID" value="TNN50881.1"/>
    <property type="molecule type" value="Genomic_DNA"/>
</dbReference>
<evidence type="ECO:0000313" key="1">
    <source>
        <dbReference type="EMBL" id="TNN50881.1"/>
    </source>
</evidence>
<dbReference type="AlphaFoldDB" id="A0A4Z2GCB5"/>
<reference evidence="1 2" key="1">
    <citation type="submission" date="2019-03" db="EMBL/GenBank/DDBJ databases">
        <title>First draft genome of Liparis tanakae, snailfish: a comprehensive survey of snailfish specific genes.</title>
        <authorList>
            <person name="Kim W."/>
            <person name="Song I."/>
            <person name="Jeong J.-H."/>
            <person name="Kim D."/>
            <person name="Kim S."/>
            <person name="Ryu S."/>
            <person name="Song J.Y."/>
            <person name="Lee S.K."/>
        </authorList>
    </citation>
    <scope>NUCLEOTIDE SEQUENCE [LARGE SCALE GENOMIC DNA]</scope>
    <source>
        <tissue evidence="1">Muscle</tissue>
    </source>
</reference>
<proteinExistence type="predicted"/>
<organism evidence="1 2">
    <name type="scientific">Liparis tanakae</name>
    <name type="common">Tanaka's snailfish</name>
    <dbReference type="NCBI Taxonomy" id="230148"/>
    <lineage>
        <taxon>Eukaryota</taxon>
        <taxon>Metazoa</taxon>
        <taxon>Chordata</taxon>
        <taxon>Craniata</taxon>
        <taxon>Vertebrata</taxon>
        <taxon>Euteleostomi</taxon>
        <taxon>Actinopterygii</taxon>
        <taxon>Neopterygii</taxon>
        <taxon>Teleostei</taxon>
        <taxon>Neoteleostei</taxon>
        <taxon>Acanthomorphata</taxon>
        <taxon>Eupercaria</taxon>
        <taxon>Perciformes</taxon>
        <taxon>Cottioidei</taxon>
        <taxon>Cottales</taxon>
        <taxon>Liparidae</taxon>
        <taxon>Liparis</taxon>
    </lineage>
</organism>
<dbReference type="OrthoDB" id="5464at2759"/>
<evidence type="ECO:0000313" key="2">
    <source>
        <dbReference type="Proteomes" id="UP000314294"/>
    </source>
</evidence>